<dbReference type="RefSeq" id="WP_326014063.1">
    <property type="nucleotide sequence ID" value="NZ_JAOZYC010000005.1"/>
</dbReference>
<dbReference type="SMART" id="SM00347">
    <property type="entry name" value="HTH_MARR"/>
    <property type="match status" value="1"/>
</dbReference>
<dbReference type="PROSITE" id="PS01117">
    <property type="entry name" value="HTH_MARR_1"/>
    <property type="match status" value="1"/>
</dbReference>
<feature type="region of interest" description="Disordered" evidence="4">
    <location>
        <begin position="1"/>
        <end position="25"/>
    </location>
</feature>
<feature type="domain" description="HTH marR-type" evidence="5">
    <location>
        <begin position="27"/>
        <end position="157"/>
    </location>
</feature>
<proteinExistence type="predicted"/>
<dbReference type="CDD" id="cd00090">
    <property type="entry name" value="HTH_ARSR"/>
    <property type="match status" value="1"/>
</dbReference>
<feature type="compositionally biased region" description="Basic and acidic residues" evidence="4">
    <location>
        <begin position="1"/>
        <end position="12"/>
    </location>
</feature>
<name>A0ABU6EXW0_9ACTN</name>
<dbReference type="InterPro" id="IPR023187">
    <property type="entry name" value="Tscrpt_reg_MarR-type_CS"/>
</dbReference>
<dbReference type="InterPro" id="IPR036388">
    <property type="entry name" value="WH-like_DNA-bd_sf"/>
</dbReference>
<evidence type="ECO:0000256" key="2">
    <source>
        <dbReference type="ARBA" id="ARBA00023125"/>
    </source>
</evidence>
<reference evidence="6 7" key="1">
    <citation type="submission" date="2022-10" db="EMBL/GenBank/DDBJ databases">
        <authorList>
            <person name="Xie J."/>
            <person name="Shen N."/>
        </authorList>
    </citation>
    <scope>NUCLEOTIDE SEQUENCE [LARGE SCALE GENOMIC DNA]</scope>
    <source>
        <strain evidence="6 7">YIM65594</strain>
    </source>
</reference>
<evidence type="ECO:0000313" key="6">
    <source>
        <dbReference type="EMBL" id="MEB8336439.1"/>
    </source>
</evidence>
<dbReference type="Proteomes" id="UP001354931">
    <property type="component" value="Unassembled WGS sequence"/>
</dbReference>
<comment type="caution">
    <text evidence="6">The sequence shown here is derived from an EMBL/GenBank/DDBJ whole genome shotgun (WGS) entry which is preliminary data.</text>
</comment>
<evidence type="ECO:0000256" key="4">
    <source>
        <dbReference type="SAM" id="MobiDB-lite"/>
    </source>
</evidence>
<dbReference type="PANTHER" id="PTHR39515">
    <property type="entry name" value="CONSERVED PROTEIN"/>
    <property type="match status" value="1"/>
</dbReference>
<organism evidence="6 7">
    <name type="scientific">Streptomyces endophyticus</name>
    <dbReference type="NCBI Taxonomy" id="714166"/>
    <lineage>
        <taxon>Bacteria</taxon>
        <taxon>Bacillati</taxon>
        <taxon>Actinomycetota</taxon>
        <taxon>Actinomycetes</taxon>
        <taxon>Kitasatosporales</taxon>
        <taxon>Streptomycetaceae</taxon>
        <taxon>Streptomyces</taxon>
    </lineage>
</organism>
<evidence type="ECO:0000256" key="1">
    <source>
        <dbReference type="ARBA" id="ARBA00023015"/>
    </source>
</evidence>
<dbReference type="InterPro" id="IPR052526">
    <property type="entry name" value="HTH-type_Bedaq_tolerance"/>
</dbReference>
<dbReference type="Pfam" id="PF01047">
    <property type="entry name" value="MarR"/>
    <property type="match status" value="1"/>
</dbReference>
<dbReference type="InterPro" id="IPR000835">
    <property type="entry name" value="HTH_MarR-typ"/>
</dbReference>
<accession>A0ABU6EXW0</accession>
<dbReference type="EMBL" id="JAOZYC010000005">
    <property type="protein sequence ID" value="MEB8336439.1"/>
    <property type="molecule type" value="Genomic_DNA"/>
</dbReference>
<gene>
    <name evidence="6" type="ORF">OKJ99_02745</name>
</gene>
<evidence type="ECO:0000259" key="5">
    <source>
        <dbReference type="PROSITE" id="PS50995"/>
    </source>
</evidence>
<keyword evidence="2" id="KW-0238">DNA-binding</keyword>
<dbReference type="SUPFAM" id="SSF46785">
    <property type="entry name" value="Winged helix' DNA-binding domain"/>
    <property type="match status" value="1"/>
</dbReference>
<sequence length="184" mass="20405">MDKGTVHDREAADDNPVTGSASAEDAAAGLGTQLVRFSRLLTAYRQKARLESRSGERVLLAKLVRDGEHRATDLAAATFLDLSTVSRQVRAMVDKGLVERRPDPEDRRGALLRATAAGTATFEEYRRQRDAGFARLLEPWPEEDRYQLIRLLSRLNDDLQDFEYARPEPGKVPGPGGEQGATQE</sequence>
<protein>
    <submittedName>
        <fullName evidence="6">MarR family winged helix-turn-helix transcriptional regulator</fullName>
    </submittedName>
</protein>
<evidence type="ECO:0000313" key="7">
    <source>
        <dbReference type="Proteomes" id="UP001354931"/>
    </source>
</evidence>
<keyword evidence="3" id="KW-0804">Transcription</keyword>
<evidence type="ECO:0000256" key="3">
    <source>
        <dbReference type="ARBA" id="ARBA00023163"/>
    </source>
</evidence>
<feature type="compositionally biased region" description="Gly residues" evidence="4">
    <location>
        <begin position="173"/>
        <end position="184"/>
    </location>
</feature>
<dbReference type="Gene3D" id="1.10.10.10">
    <property type="entry name" value="Winged helix-like DNA-binding domain superfamily/Winged helix DNA-binding domain"/>
    <property type="match status" value="1"/>
</dbReference>
<dbReference type="PROSITE" id="PS50995">
    <property type="entry name" value="HTH_MARR_2"/>
    <property type="match status" value="1"/>
</dbReference>
<feature type="region of interest" description="Disordered" evidence="4">
    <location>
        <begin position="162"/>
        <end position="184"/>
    </location>
</feature>
<dbReference type="InterPro" id="IPR011991">
    <property type="entry name" value="ArsR-like_HTH"/>
</dbReference>
<keyword evidence="7" id="KW-1185">Reference proteome</keyword>
<dbReference type="PANTHER" id="PTHR39515:SF2">
    <property type="entry name" value="HTH-TYPE TRANSCRIPTIONAL REGULATOR RV0880"/>
    <property type="match status" value="1"/>
</dbReference>
<dbReference type="InterPro" id="IPR036390">
    <property type="entry name" value="WH_DNA-bd_sf"/>
</dbReference>
<keyword evidence="1" id="KW-0805">Transcription regulation</keyword>